<name>A0A2T6B2K9_9RHOB</name>
<reference evidence="2 3" key="1">
    <citation type="submission" date="2018-04" db="EMBL/GenBank/DDBJ databases">
        <title>Genomic Encyclopedia of Archaeal and Bacterial Type Strains, Phase II (KMG-II): from individual species to whole genera.</title>
        <authorList>
            <person name="Goeker M."/>
        </authorList>
    </citation>
    <scope>NUCLEOTIDE SEQUENCE [LARGE SCALE GENOMIC DNA]</scope>
    <source>
        <strain evidence="2 3">DSM 29329</strain>
    </source>
</reference>
<comment type="caution">
    <text evidence="2">The sequence shown here is derived from an EMBL/GenBank/DDBJ whole genome shotgun (WGS) entry which is preliminary data.</text>
</comment>
<evidence type="ECO:0000313" key="2">
    <source>
        <dbReference type="EMBL" id="PTX50263.1"/>
    </source>
</evidence>
<organism evidence="2 3">
    <name type="scientific">Allosediminivita pacifica</name>
    <dbReference type="NCBI Taxonomy" id="1267769"/>
    <lineage>
        <taxon>Bacteria</taxon>
        <taxon>Pseudomonadati</taxon>
        <taxon>Pseudomonadota</taxon>
        <taxon>Alphaproteobacteria</taxon>
        <taxon>Rhodobacterales</taxon>
        <taxon>Paracoccaceae</taxon>
        <taxon>Allosediminivita</taxon>
    </lineage>
</organism>
<accession>A0A2T6B2K9</accession>
<gene>
    <name evidence="2" type="ORF">C8N44_105123</name>
</gene>
<feature type="region of interest" description="Disordered" evidence="1">
    <location>
        <begin position="29"/>
        <end position="58"/>
    </location>
</feature>
<keyword evidence="3" id="KW-1185">Reference proteome</keyword>
<dbReference type="AlphaFoldDB" id="A0A2T6B2K9"/>
<evidence type="ECO:0000256" key="1">
    <source>
        <dbReference type="SAM" id="MobiDB-lite"/>
    </source>
</evidence>
<protein>
    <submittedName>
        <fullName evidence="2">Uncharacterized protein</fullName>
    </submittedName>
</protein>
<proteinExistence type="predicted"/>
<feature type="compositionally biased region" description="Basic residues" evidence="1">
    <location>
        <begin position="35"/>
        <end position="45"/>
    </location>
</feature>
<dbReference type="EMBL" id="QBKN01000005">
    <property type="protein sequence ID" value="PTX50263.1"/>
    <property type="molecule type" value="Genomic_DNA"/>
</dbReference>
<dbReference type="Proteomes" id="UP000244069">
    <property type="component" value="Unassembled WGS sequence"/>
</dbReference>
<evidence type="ECO:0000313" key="3">
    <source>
        <dbReference type="Proteomes" id="UP000244069"/>
    </source>
</evidence>
<sequence>MGLIEKVLGMVFGGGRNVVAETAEVFRVNSEGQARRRRPRSRSLRRNSAWRAAGGSTG</sequence>